<dbReference type="InterPro" id="IPR036388">
    <property type="entry name" value="WH-like_DNA-bd_sf"/>
</dbReference>
<evidence type="ECO:0000313" key="6">
    <source>
        <dbReference type="Proteomes" id="UP000245166"/>
    </source>
</evidence>
<dbReference type="RefSeq" id="WP_109230023.1">
    <property type="nucleotide sequence ID" value="NZ_PYHR01000002.1"/>
</dbReference>
<evidence type="ECO:0000313" key="5">
    <source>
        <dbReference type="EMBL" id="PWD51643.1"/>
    </source>
</evidence>
<reference evidence="5 6" key="1">
    <citation type="submission" date="2018-03" db="EMBL/GenBank/DDBJ databases">
        <title>Genome assembly of novel Miniimonas species PCH200.</title>
        <authorList>
            <person name="Thakur V."/>
            <person name="Kumar V."/>
            <person name="Singh D."/>
        </authorList>
    </citation>
    <scope>NUCLEOTIDE SEQUENCE [LARGE SCALE GENOMIC DNA]</scope>
    <source>
        <strain evidence="5 6">PCH200</strain>
    </source>
</reference>
<accession>A0A2U1ZXI0</accession>
<keyword evidence="2" id="KW-0805">Transcription regulation</keyword>
<keyword evidence="3" id="KW-0238">DNA-binding</keyword>
<dbReference type="Gene3D" id="1.10.10.10">
    <property type="entry name" value="Winged helix-like DNA-binding domain superfamily/Winged helix DNA-binding domain"/>
    <property type="match status" value="1"/>
</dbReference>
<dbReference type="GO" id="GO:0003677">
    <property type="term" value="F:DNA binding"/>
    <property type="evidence" value="ECO:0007669"/>
    <property type="project" value="UniProtKB-KW"/>
</dbReference>
<comment type="similarity">
    <text evidence="1">Belongs to the BlaI transcriptional regulatory family.</text>
</comment>
<dbReference type="Gene3D" id="6.10.140.850">
    <property type="match status" value="1"/>
</dbReference>
<gene>
    <name evidence="5" type="ORF">C8046_14310</name>
</gene>
<dbReference type="Proteomes" id="UP000245166">
    <property type="component" value="Unassembled WGS sequence"/>
</dbReference>
<keyword evidence="4" id="KW-0804">Transcription</keyword>
<dbReference type="GO" id="GO:0045892">
    <property type="term" value="P:negative regulation of DNA-templated transcription"/>
    <property type="evidence" value="ECO:0007669"/>
    <property type="project" value="InterPro"/>
</dbReference>
<evidence type="ECO:0000256" key="1">
    <source>
        <dbReference type="ARBA" id="ARBA00011046"/>
    </source>
</evidence>
<evidence type="ECO:0000256" key="3">
    <source>
        <dbReference type="ARBA" id="ARBA00023125"/>
    </source>
</evidence>
<keyword evidence="6" id="KW-1185">Reference proteome</keyword>
<dbReference type="Pfam" id="PF03965">
    <property type="entry name" value="Penicillinase_R"/>
    <property type="match status" value="1"/>
</dbReference>
<evidence type="ECO:0000256" key="2">
    <source>
        <dbReference type="ARBA" id="ARBA00023015"/>
    </source>
</evidence>
<dbReference type="EMBL" id="PYHR01000002">
    <property type="protein sequence ID" value="PWD51643.1"/>
    <property type="molecule type" value="Genomic_DNA"/>
</dbReference>
<name>A0A2U1ZXI0_9MICO</name>
<comment type="caution">
    <text evidence="5">The sequence shown here is derived from an EMBL/GenBank/DDBJ whole genome shotgun (WGS) entry which is preliminary data.</text>
</comment>
<evidence type="ECO:0000256" key="4">
    <source>
        <dbReference type="ARBA" id="ARBA00023163"/>
    </source>
</evidence>
<protein>
    <submittedName>
        <fullName evidence="5">CopY family transcriptional regulator</fullName>
    </submittedName>
</protein>
<dbReference type="OrthoDB" id="9813987at2"/>
<organism evidence="5 6">
    <name type="scientific">Serinibacter arcticus</name>
    <dbReference type="NCBI Taxonomy" id="1655435"/>
    <lineage>
        <taxon>Bacteria</taxon>
        <taxon>Bacillati</taxon>
        <taxon>Actinomycetota</taxon>
        <taxon>Actinomycetes</taxon>
        <taxon>Micrococcales</taxon>
        <taxon>Beutenbergiaceae</taxon>
        <taxon>Serinibacter</taxon>
    </lineage>
</organism>
<dbReference type="AlphaFoldDB" id="A0A2U1ZXI0"/>
<sequence length="121" mass="12745">MAMGELESAVMAQLWSAAGPCTVREVHEALAADRSLAYTTVMTVMDRLAKKGVVTQARDGRAFRYSPVSTREQMTAELMLDALGATADPAARVAALQHFVGQVSPAEAEALRVALAPSSAP</sequence>
<dbReference type="SUPFAM" id="SSF46785">
    <property type="entry name" value="Winged helix' DNA-binding domain"/>
    <property type="match status" value="1"/>
</dbReference>
<dbReference type="InterPro" id="IPR005650">
    <property type="entry name" value="BlaI_family"/>
</dbReference>
<dbReference type="InterPro" id="IPR036390">
    <property type="entry name" value="WH_DNA-bd_sf"/>
</dbReference>
<proteinExistence type="inferred from homology"/>